<evidence type="ECO:0000256" key="1">
    <source>
        <dbReference type="SAM" id="MobiDB-lite"/>
    </source>
</evidence>
<keyword evidence="2" id="KW-0812">Transmembrane</keyword>
<feature type="transmembrane region" description="Helical" evidence="2">
    <location>
        <begin position="63"/>
        <end position="87"/>
    </location>
</feature>
<dbReference type="Proteomes" id="UP001139971">
    <property type="component" value="Unassembled WGS sequence"/>
</dbReference>
<protein>
    <recommendedName>
        <fullName evidence="5">Transmembrane protein</fullName>
    </recommendedName>
</protein>
<evidence type="ECO:0008006" key="5">
    <source>
        <dbReference type="Google" id="ProtNLM"/>
    </source>
</evidence>
<sequence length="319" mass="32642">METTRSVIPADADAAAASAVSWGAILAGAAAACALSLILVFLGLGFGMSAISPWSGAGASATALSVGAILWITLTQIVAAAIGGYLAGRLRVRWTVAGRDEVYFRDTAHGFVAWAVATLAVAACFTSTLSSIAKTGAELGGDAMHAAAAGAAAAMPRDARPRDGASRNDALDYSIDVLLRRSAPAGTQTPVDATTDAPSSDIPAATDERGGDMRRGEVARIYGRALTTGTLADADVRYLGQVIAQRSGIAQAEAETRVRQTYADLQAAAQAAREAADKARKAAAYTSLWLFIALLAGAFVASFAATYGGRSRDEDSPVR</sequence>
<organism evidence="3 4">
    <name type="scientific">Tahibacter soli</name>
    <dbReference type="NCBI Taxonomy" id="2983605"/>
    <lineage>
        <taxon>Bacteria</taxon>
        <taxon>Pseudomonadati</taxon>
        <taxon>Pseudomonadota</taxon>
        <taxon>Gammaproteobacteria</taxon>
        <taxon>Lysobacterales</taxon>
        <taxon>Rhodanobacteraceae</taxon>
        <taxon>Tahibacter</taxon>
    </lineage>
</organism>
<accession>A0A9X3YQ23</accession>
<keyword evidence="2" id="KW-1133">Transmembrane helix</keyword>
<feature type="compositionally biased region" description="Polar residues" evidence="1">
    <location>
        <begin position="185"/>
        <end position="198"/>
    </location>
</feature>
<dbReference type="PROSITE" id="PS51257">
    <property type="entry name" value="PROKAR_LIPOPROTEIN"/>
    <property type="match status" value="1"/>
</dbReference>
<name>A0A9X3YQ23_9GAMM</name>
<dbReference type="AlphaFoldDB" id="A0A9X3YQ23"/>
<proteinExistence type="predicted"/>
<dbReference type="RefSeq" id="WP_263540892.1">
    <property type="nucleotide sequence ID" value="NZ_JAOVZO020000019.1"/>
</dbReference>
<feature type="region of interest" description="Disordered" evidence="1">
    <location>
        <begin position="185"/>
        <end position="213"/>
    </location>
</feature>
<keyword evidence="2" id="KW-0472">Membrane</keyword>
<gene>
    <name evidence="3" type="ORF">OD750_020165</name>
</gene>
<feature type="transmembrane region" description="Helical" evidence="2">
    <location>
        <begin position="288"/>
        <end position="309"/>
    </location>
</feature>
<comment type="caution">
    <text evidence="3">The sequence shown here is derived from an EMBL/GenBank/DDBJ whole genome shotgun (WGS) entry which is preliminary data.</text>
</comment>
<reference evidence="3" key="1">
    <citation type="submission" date="2023-02" db="EMBL/GenBank/DDBJ databases">
        <title>Tahibacter soli sp. nov. isolated from soil.</title>
        <authorList>
            <person name="Baek J.H."/>
            <person name="Lee J.K."/>
            <person name="Choi D.G."/>
            <person name="Jeon C.O."/>
        </authorList>
    </citation>
    <scope>NUCLEOTIDE SEQUENCE</scope>
    <source>
        <strain evidence="3">BL</strain>
    </source>
</reference>
<feature type="transmembrane region" description="Helical" evidence="2">
    <location>
        <begin position="20"/>
        <end position="51"/>
    </location>
</feature>
<evidence type="ECO:0000313" key="4">
    <source>
        <dbReference type="Proteomes" id="UP001139971"/>
    </source>
</evidence>
<keyword evidence="4" id="KW-1185">Reference proteome</keyword>
<dbReference type="EMBL" id="JAOVZO020000019">
    <property type="protein sequence ID" value="MDC8014868.1"/>
    <property type="molecule type" value="Genomic_DNA"/>
</dbReference>
<evidence type="ECO:0000313" key="3">
    <source>
        <dbReference type="EMBL" id="MDC8014868.1"/>
    </source>
</evidence>
<evidence type="ECO:0000256" key="2">
    <source>
        <dbReference type="SAM" id="Phobius"/>
    </source>
</evidence>